<proteinExistence type="predicted"/>
<reference evidence="1" key="2">
    <citation type="submission" date="2021-01" db="EMBL/GenBank/DDBJ databases">
        <authorList>
            <person name="Schikora-Tamarit M.A."/>
        </authorList>
    </citation>
    <scope>NUCLEOTIDE SEQUENCE</scope>
    <source>
        <strain evidence="1">CBS2887</strain>
    </source>
</reference>
<reference evidence="1" key="1">
    <citation type="journal article" date="2021" name="Open Biol.">
        <title>Shared evolutionary footprints suggest mitochondrial oxidative damage underlies multiple complex I losses in fungi.</title>
        <authorList>
            <person name="Schikora-Tamarit M.A."/>
            <person name="Marcet-Houben M."/>
            <person name="Nosek J."/>
            <person name="Gabaldon T."/>
        </authorList>
    </citation>
    <scope>NUCLEOTIDE SEQUENCE</scope>
    <source>
        <strain evidence="1">CBS2887</strain>
    </source>
</reference>
<dbReference type="AlphaFoldDB" id="A0A9P8QAM8"/>
<protein>
    <submittedName>
        <fullName evidence="1">Uncharacterized protein</fullName>
    </submittedName>
</protein>
<organism evidence="1 2">
    <name type="scientific">Wickerhamomyces pijperi</name>
    <name type="common">Yeast</name>
    <name type="synonym">Pichia pijperi</name>
    <dbReference type="NCBI Taxonomy" id="599730"/>
    <lineage>
        <taxon>Eukaryota</taxon>
        <taxon>Fungi</taxon>
        <taxon>Dikarya</taxon>
        <taxon>Ascomycota</taxon>
        <taxon>Saccharomycotina</taxon>
        <taxon>Saccharomycetes</taxon>
        <taxon>Phaffomycetales</taxon>
        <taxon>Wickerhamomycetaceae</taxon>
        <taxon>Wickerhamomyces</taxon>
    </lineage>
</organism>
<evidence type="ECO:0000313" key="2">
    <source>
        <dbReference type="Proteomes" id="UP000774326"/>
    </source>
</evidence>
<comment type="caution">
    <text evidence="1">The sequence shown here is derived from an EMBL/GenBank/DDBJ whole genome shotgun (WGS) entry which is preliminary data.</text>
</comment>
<evidence type="ECO:0000313" key="1">
    <source>
        <dbReference type="EMBL" id="KAH3687067.1"/>
    </source>
</evidence>
<gene>
    <name evidence="1" type="ORF">WICPIJ_001940</name>
</gene>
<dbReference type="EMBL" id="JAEUBG010001025">
    <property type="protein sequence ID" value="KAH3687067.1"/>
    <property type="molecule type" value="Genomic_DNA"/>
</dbReference>
<dbReference type="Proteomes" id="UP000774326">
    <property type="component" value="Unassembled WGS sequence"/>
</dbReference>
<keyword evidence="2" id="KW-1185">Reference proteome</keyword>
<accession>A0A9P8QAM8</accession>
<sequence length="104" mass="11377">MGDVVGFILESVVVETTPFGPGFGQVQINLHSCGEGLVGFILGIHLRKEHTLESEEFGLLLGSKVHQVGVADDIEASVEFIWIHVVTLGLFSQLQESLLDFNVW</sequence>
<name>A0A9P8QAM8_WICPI</name>